<gene>
    <name evidence="4" type="ORF">ACFFNX_36120</name>
</gene>
<dbReference type="PANTHER" id="PTHR13789:SF268">
    <property type="entry name" value="5-METHYLPHENAZINE-1-CARBOXYLATE 1-MONOOXYGENASE"/>
    <property type="match status" value="1"/>
</dbReference>
<dbReference type="Gene3D" id="3.50.50.60">
    <property type="entry name" value="FAD/NAD(P)-binding domain"/>
    <property type="match status" value="1"/>
</dbReference>
<comment type="caution">
    <text evidence="4">The sequence shown here is derived from an EMBL/GenBank/DDBJ whole genome shotgun (WGS) entry which is preliminary data.</text>
</comment>
<feature type="domain" description="FAD-binding" evidence="3">
    <location>
        <begin position="2"/>
        <end position="172"/>
    </location>
</feature>
<evidence type="ECO:0000313" key="4">
    <source>
        <dbReference type="EMBL" id="MFB9837615.1"/>
    </source>
</evidence>
<evidence type="ECO:0000256" key="1">
    <source>
        <dbReference type="ARBA" id="ARBA00023002"/>
    </source>
</evidence>
<dbReference type="InterPro" id="IPR050493">
    <property type="entry name" value="FAD-dep_Monooxygenase_BioMet"/>
</dbReference>
<dbReference type="RefSeq" id="WP_378210494.1">
    <property type="nucleotide sequence ID" value="NZ_JBHLZP010000400.1"/>
</dbReference>
<dbReference type="SUPFAM" id="SSF54373">
    <property type="entry name" value="FAD-linked reductases, C-terminal domain"/>
    <property type="match status" value="1"/>
</dbReference>
<dbReference type="PRINTS" id="PR00420">
    <property type="entry name" value="RNGMNOXGNASE"/>
</dbReference>
<keyword evidence="5" id="KW-1185">Reference proteome</keyword>
<reference evidence="4 5" key="1">
    <citation type="submission" date="2024-09" db="EMBL/GenBank/DDBJ databases">
        <authorList>
            <person name="Sun Q."/>
            <person name="Mori K."/>
        </authorList>
    </citation>
    <scope>NUCLEOTIDE SEQUENCE [LARGE SCALE GENOMIC DNA]</scope>
    <source>
        <strain evidence="4 5">TBRC 0563</strain>
    </source>
</reference>
<dbReference type="Gene3D" id="3.30.9.30">
    <property type="match status" value="1"/>
</dbReference>
<evidence type="ECO:0000259" key="3">
    <source>
        <dbReference type="Pfam" id="PF01494"/>
    </source>
</evidence>
<protein>
    <submittedName>
        <fullName evidence="4">Flavin-dependent oxidoreductase</fullName>
    </submittedName>
</protein>
<proteinExistence type="predicted"/>
<evidence type="ECO:0000256" key="2">
    <source>
        <dbReference type="ARBA" id="ARBA00023033"/>
    </source>
</evidence>
<dbReference type="PANTHER" id="PTHR13789">
    <property type="entry name" value="MONOOXYGENASE"/>
    <property type="match status" value="1"/>
</dbReference>
<dbReference type="Proteomes" id="UP001589627">
    <property type="component" value="Unassembled WGS sequence"/>
</dbReference>
<keyword evidence="1" id="KW-0560">Oxidoreductase</keyword>
<organism evidence="4 5">
    <name type="scientific">Actinoallomurus acaciae</name>
    <dbReference type="NCBI Taxonomy" id="502577"/>
    <lineage>
        <taxon>Bacteria</taxon>
        <taxon>Bacillati</taxon>
        <taxon>Actinomycetota</taxon>
        <taxon>Actinomycetes</taxon>
        <taxon>Streptosporangiales</taxon>
        <taxon>Thermomonosporaceae</taxon>
        <taxon>Actinoallomurus</taxon>
    </lineage>
</organism>
<accession>A0ABV5YRC0</accession>
<dbReference type="EMBL" id="JBHLZP010000400">
    <property type="protein sequence ID" value="MFB9837615.1"/>
    <property type="molecule type" value="Genomic_DNA"/>
</dbReference>
<sequence length="417" mass="45450">MDIAIVGAGIAGLVLALRLHEEGVPCRLYEAVPEIKPLGVGINILPHASEVLGGLGLEKALTAEAVLTAESVFFNRFGQLIYREPSGRAAGYRHPQYSIHRGRLHAVLLAAVRDRLGPGAVAVDHRCTGVAQDEDGAYLTFRTTTGDAPLPRVRAGGVVACDGVHSVIRRQFHPGEGEPRYSGVNMWRGTAIGRPFLSGASMVRIGWLDRGKLVVYPIRDDVDGAGGQLINWVAEIETPHHLTRDWNRRGDLNDFIGAYEDWHFDWLDVPALLRSSGAMLEYPMVDQEPLDRWTFGRVTLLGDAAHPMVPRGSNGAGQAILDAKALSTVLAGTGDVAAAFRAYEDQRRPATTAVVLTNRRTPPDVIIREVRDRTGDRPFERVEDVISHEELAAISRRYKDVAGMSARSLMVGDQAVI</sequence>
<feature type="domain" description="FAD-binding" evidence="3">
    <location>
        <begin position="287"/>
        <end position="355"/>
    </location>
</feature>
<dbReference type="NCBIfam" id="NF005720">
    <property type="entry name" value="PRK07538.1"/>
    <property type="match status" value="1"/>
</dbReference>
<dbReference type="Pfam" id="PF01494">
    <property type="entry name" value="FAD_binding_3"/>
    <property type="match status" value="2"/>
</dbReference>
<dbReference type="InterPro" id="IPR002938">
    <property type="entry name" value="FAD-bd"/>
</dbReference>
<evidence type="ECO:0000313" key="5">
    <source>
        <dbReference type="Proteomes" id="UP001589627"/>
    </source>
</evidence>
<name>A0ABV5YRC0_9ACTN</name>
<dbReference type="InterPro" id="IPR036188">
    <property type="entry name" value="FAD/NAD-bd_sf"/>
</dbReference>
<keyword evidence="2" id="KW-0503">Monooxygenase</keyword>
<dbReference type="SUPFAM" id="SSF51905">
    <property type="entry name" value="FAD/NAD(P)-binding domain"/>
    <property type="match status" value="1"/>
</dbReference>